<dbReference type="Proteomes" id="UP000307999">
    <property type="component" value="Unassembled WGS sequence"/>
</dbReference>
<evidence type="ECO:0000313" key="1">
    <source>
        <dbReference type="EMBL" id="TKB45712.1"/>
    </source>
</evidence>
<reference evidence="1 2" key="1">
    <citation type="submission" date="2019-04" db="EMBL/GenBank/DDBJ databases">
        <title>Thalassotalea guangxiensis sp. nov., isolated from sediment of the coastal wetland.</title>
        <authorList>
            <person name="Zheng S."/>
            <person name="Zhang D."/>
        </authorList>
    </citation>
    <scope>NUCLEOTIDE SEQUENCE [LARGE SCALE GENOMIC DNA]</scope>
    <source>
        <strain evidence="1 2">ZS-4</strain>
    </source>
</reference>
<keyword evidence="2" id="KW-1185">Reference proteome</keyword>
<dbReference type="RefSeq" id="WP_136735419.1">
    <property type="nucleotide sequence ID" value="NZ_SWDB01000014.1"/>
</dbReference>
<proteinExistence type="predicted"/>
<evidence type="ECO:0000313" key="2">
    <source>
        <dbReference type="Proteomes" id="UP000307999"/>
    </source>
</evidence>
<dbReference type="EMBL" id="SWDB01000014">
    <property type="protein sequence ID" value="TKB45712.1"/>
    <property type="molecule type" value="Genomic_DNA"/>
</dbReference>
<comment type="caution">
    <text evidence="1">The sequence shown here is derived from an EMBL/GenBank/DDBJ whole genome shotgun (WGS) entry which is preliminary data.</text>
</comment>
<name>A0A4U1B6D4_9GAMM</name>
<sequence>MSLDIEKMVADKHIFYLPPLPLITIYDDNFFVRNDYDILSMGQRQYLINFFKAQGFSQKSGKLLTREQLQLHFPKPSHILAQSAFNEDYLSADPHHFYFVTPTTFAETLFQQGLRGINANFIEDIKSLIETCPFNLELVRDINITNQLGPFINQYYRQLERYQKQVIERDFKRKKAL</sequence>
<dbReference type="AlphaFoldDB" id="A0A4U1B6D4"/>
<dbReference type="OrthoDB" id="6399419at2"/>
<accession>A0A4U1B6D4</accession>
<organism evidence="1 2">
    <name type="scientific">Thalassotalea mangrovi</name>
    <dbReference type="NCBI Taxonomy" id="2572245"/>
    <lineage>
        <taxon>Bacteria</taxon>
        <taxon>Pseudomonadati</taxon>
        <taxon>Pseudomonadota</taxon>
        <taxon>Gammaproteobacteria</taxon>
        <taxon>Alteromonadales</taxon>
        <taxon>Colwelliaceae</taxon>
        <taxon>Thalassotalea</taxon>
    </lineage>
</organism>
<gene>
    <name evidence="1" type="ORF">E8M12_07200</name>
</gene>
<protein>
    <submittedName>
        <fullName evidence="1">Uncharacterized protein</fullName>
    </submittedName>
</protein>